<keyword evidence="3" id="KW-1185">Reference proteome</keyword>
<dbReference type="EMBL" id="CP039352">
    <property type="protein sequence ID" value="QCE04307.1"/>
    <property type="molecule type" value="Genomic_DNA"/>
</dbReference>
<gene>
    <name evidence="2" type="ORF">DEO72_LG8g2343</name>
</gene>
<evidence type="ECO:0000256" key="1">
    <source>
        <dbReference type="SAM" id="Phobius"/>
    </source>
</evidence>
<proteinExistence type="predicted"/>
<dbReference type="Proteomes" id="UP000501690">
    <property type="component" value="Linkage Group LG8"/>
</dbReference>
<feature type="transmembrane region" description="Helical" evidence="1">
    <location>
        <begin position="47"/>
        <end position="66"/>
    </location>
</feature>
<dbReference type="AlphaFoldDB" id="A0A4D6MWP6"/>
<keyword evidence="1" id="KW-1133">Transmembrane helix</keyword>
<name>A0A4D6MWP6_VIGUN</name>
<sequence>MASVAGVSVHVVVCTDGPVRFPPQYQADEFGSLETLRMLIRIRNSTLHYGVLFVASFPACALSVVVGRCGNKTP</sequence>
<evidence type="ECO:0000313" key="2">
    <source>
        <dbReference type="EMBL" id="QCE04307.1"/>
    </source>
</evidence>
<keyword evidence="1" id="KW-0472">Membrane</keyword>
<reference evidence="2 3" key="1">
    <citation type="submission" date="2019-04" db="EMBL/GenBank/DDBJ databases">
        <title>An improved genome assembly and genetic linkage map for asparagus bean, Vigna unguiculata ssp. sesquipedialis.</title>
        <authorList>
            <person name="Xia Q."/>
            <person name="Zhang R."/>
            <person name="Dong Y."/>
        </authorList>
    </citation>
    <scope>NUCLEOTIDE SEQUENCE [LARGE SCALE GENOMIC DNA]</scope>
    <source>
        <tissue evidence="2">Leaf</tissue>
    </source>
</reference>
<organism evidence="2 3">
    <name type="scientific">Vigna unguiculata</name>
    <name type="common">Cowpea</name>
    <dbReference type="NCBI Taxonomy" id="3917"/>
    <lineage>
        <taxon>Eukaryota</taxon>
        <taxon>Viridiplantae</taxon>
        <taxon>Streptophyta</taxon>
        <taxon>Embryophyta</taxon>
        <taxon>Tracheophyta</taxon>
        <taxon>Spermatophyta</taxon>
        <taxon>Magnoliopsida</taxon>
        <taxon>eudicotyledons</taxon>
        <taxon>Gunneridae</taxon>
        <taxon>Pentapetalae</taxon>
        <taxon>rosids</taxon>
        <taxon>fabids</taxon>
        <taxon>Fabales</taxon>
        <taxon>Fabaceae</taxon>
        <taxon>Papilionoideae</taxon>
        <taxon>50 kb inversion clade</taxon>
        <taxon>NPAAA clade</taxon>
        <taxon>indigoferoid/millettioid clade</taxon>
        <taxon>Phaseoleae</taxon>
        <taxon>Vigna</taxon>
    </lineage>
</organism>
<evidence type="ECO:0000313" key="3">
    <source>
        <dbReference type="Proteomes" id="UP000501690"/>
    </source>
</evidence>
<accession>A0A4D6MWP6</accession>
<keyword evidence="1" id="KW-0812">Transmembrane</keyword>
<protein>
    <submittedName>
        <fullName evidence="2">Uncharacterized protein</fullName>
    </submittedName>
</protein>